<sequence>MKDEKCVLCRFFKSVGDVGECRRFPPKPDGKGLHSVDEFPTVRRESYWCGEFKKKIDEIPLNLNEFSLSAKRLFRVLGIKITGELLQLTQNEVLSIN</sequence>
<organism evidence="1">
    <name type="scientific">marine sediment metagenome</name>
    <dbReference type="NCBI Taxonomy" id="412755"/>
    <lineage>
        <taxon>unclassified sequences</taxon>
        <taxon>metagenomes</taxon>
        <taxon>ecological metagenomes</taxon>
    </lineage>
</organism>
<protein>
    <submittedName>
        <fullName evidence="1">Uncharacterized protein</fullName>
    </submittedName>
</protein>
<dbReference type="AlphaFoldDB" id="A0A0F9F4A0"/>
<evidence type="ECO:0000313" key="1">
    <source>
        <dbReference type="EMBL" id="KKL52075.1"/>
    </source>
</evidence>
<proteinExistence type="predicted"/>
<gene>
    <name evidence="1" type="ORF">LCGC14_2289090</name>
</gene>
<reference evidence="1" key="1">
    <citation type="journal article" date="2015" name="Nature">
        <title>Complex archaea that bridge the gap between prokaryotes and eukaryotes.</title>
        <authorList>
            <person name="Spang A."/>
            <person name="Saw J.H."/>
            <person name="Jorgensen S.L."/>
            <person name="Zaremba-Niedzwiedzka K."/>
            <person name="Martijn J."/>
            <person name="Lind A.E."/>
            <person name="van Eijk R."/>
            <person name="Schleper C."/>
            <person name="Guy L."/>
            <person name="Ettema T.J."/>
        </authorList>
    </citation>
    <scope>NUCLEOTIDE SEQUENCE</scope>
</reference>
<name>A0A0F9F4A0_9ZZZZ</name>
<feature type="non-terminal residue" evidence="1">
    <location>
        <position position="97"/>
    </location>
</feature>
<accession>A0A0F9F4A0</accession>
<dbReference type="EMBL" id="LAZR01032018">
    <property type="protein sequence ID" value="KKL52075.1"/>
    <property type="molecule type" value="Genomic_DNA"/>
</dbReference>
<comment type="caution">
    <text evidence="1">The sequence shown here is derived from an EMBL/GenBank/DDBJ whole genome shotgun (WGS) entry which is preliminary data.</text>
</comment>